<dbReference type="Proteomes" id="UP001139365">
    <property type="component" value="Unassembled WGS sequence"/>
</dbReference>
<dbReference type="AlphaFoldDB" id="A0AAE3FJH9"/>
<proteinExistence type="predicted"/>
<protein>
    <submittedName>
        <fullName evidence="1">Uncharacterized protein</fullName>
    </submittedName>
</protein>
<evidence type="ECO:0000313" key="2">
    <source>
        <dbReference type="Proteomes" id="UP001139365"/>
    </source>
</evidence>
<dbReference type="EMBL" id="JALEMU010000162">
    <property type="protein sequence ID" value="MCI5756575.1"/>
    <property type="molecule type" value="Genomic_DNA"/>
</dbReference>
<organism evidence="1 2">
    <name type="scientific">Candidatus Colimorpha enterica</name>
    <dbReference type="NCBI Taxonomy" id="3083063"/>
    <lineage>
        <taxon>Bacteria</taxon>
        <taxon>Pseudomonadati</taxon>
        <taxon>Bacteroidota</taxon>
        <taxon>Bacteroidia</taxon>
        <taxon>Bacteroidales</taxon>
        <taxon>Candidatus Colimorpha</taxon>
    </lineage>
</organism>
<evidence type="ECO:0000313" key="1">
    <source>
        <dbReference type="EMBL" id="MCI5756575.1"/>
    </source>
</evidence>
<reference evidence="1 2" key="1">
    <citation type="submission" date="2022-03" db="EMBL/GenBank/DDBJ databases">
        <title>Metagenome-assembled genomes from swine fecal metagenomes.</title>
        <authorList>
            <person name="Holman D.B."/>
            <person name="Kommadath A."/>
        </authorList>
    </citation>
    <scope>NUCLEOTIDE SEQUENCE [LARGE SCALE GENOMIC DNA]</scope>
    <source>
        <strain evidence="1">SUG147</strain>
    </source>
</reference>
<accession>A0AAE3FJH9</accession>
<sequence>MESYINYEYYVSGFGGSLIPESEFDALASAATDIIGILVSRPVSTVTDSIRRAAAYEAETLFSQGGSDALSGLAAVTSGIDEKLGDYSIGTPYVSNEKRCYSIGGVPVSGMTLAILRKGGYMSRCVYGGDEE</sequence>
<gene>
    <name evidence="1" type="ORF">MR241_09825</name>
</gene>
<name>A0AAE3FJH9_9BACT</name>
<comment type="caution">
    <text evidence="1">The sequence shown here is derived from an EMBL/GenBank/DDBJ whole genome shotgun (WGS) entry which is preliminary data.</text>
</comment>